<feature type="region of interest" description="Disordered" evidence="2">
    <location>
        <begin position="1"/>
        <end position="30"/>
    </location>
</feature>
<gene>
    <name evidence="3" type="ORF">DUNSADRAFT_16138</name>
</gene>
<dbReference type="Proteomes" id="UP000815325">
    <property type="component" value="Unassembled WGS sequence"/>
</dbReference>
<keyword evidence="4" id="KW-1185">Reference proteome</keyword>
<organism evidence="3 4">
    <name type="scientific">Dunaliella salina</name>
    <name type="common">Green alga</name>
    <name type="synonym">Protococcus salinus</name>
    <dbReference type="NCBI Taxonomy" id="3046"/>
    <lineage>
        <taxon>Eukaryota</taxon>
        <taxon>Viridiplantae</taxon>
        <taxon>Chlorophyta</taxon>
        <taxon>core chlorophytes</taxon>
        <taxon>Chlorophyceae</taxon>
        <taxon>CS clade</taxon>
        <taxon>Chlamydomonadales</taxon>
        <taxon>Dunaliellaceae</taxon>
        <taxon>Dunaliella</taxon>
    </lineage>
</organism>
<dbReference type="InterPro" id="IPR036866">
    <property type="entry name" value="RibonucZ/Hydroxyglut_hydro"/>
</dbReference>
<comment type="subcellular location">
    <subcellularLocation>
        <location evidence="1">Nucleus</location>
    </subcellularLocation>
</comment>
<evidence type="ECO:0000256" key="1">
    <source>
        <dbReference type="RuleBase" id="RU365006"/>
    </source>
</evidence>
<comment type="similarity">
    <text evidence="1">Belongs to the metallo-beta-lactamase superfamily. RNA-metabolizing metallo-beta-lactamase-like family. CPSF2/YSH1 subfamily.</text>
</comment>
<comment type="caution">
    <text evidence="3">The sequence shown here is derived from an EMBL/GenBank/DDBJ whole genome shotgun (WGS) entry which is preliminary data.</text>
</comment>
<accession>A0ABQ7H193</accession>
<name>A0ABQ7H193_DUNSA</name>
<keyword evidence="1" id="KW-0539">Nucleus</keyword>
<protein>
    <recommendedName>
        <fullName evidence="1">Cleavage and polyadenylation specificity factor subunit 2</fullName>
    </recommendedName>
    <alternativeName>
        <fullName evidence="1">Cleavage and polyadenylation specificity factor 100 kDa subunit</fullName>
    </alternativeName>
</protein>
<dbReference type="InterPro" id="IPR027075">
    <property type="entry name" value="CPSF2"/>
</dbReference>
<dbReference type="PANTHER" id="PTHR45922">
    <property type="entry name" value="CLEAVAGE AND POLYADENYLATION SPECIFICITY FACTOR SUBUNIT 2"/>
    <property type="match status" value="1"/>
</dbReference>
<reference evidence="3" key="1">
    <citation type="submission" date="2017-08" db="EMBL/GenBank/DDBJ databases">
        <authorList>
            <person name="Polle J.E."/>
            <person name="Barry K."/>
            <person name="Cushman J."/>
            <person name="Schmutz J."/>
            <person name="Tran D."/>
            <person name="Hathwaick L.T."/>
            <person name="Yim W.C."/>
            <person name="Jenkins J."/>
            <person name="Mckie-Krisberg Z.M."/>
            <person name="Prochnik S."/>
            <person name="Lindquist E."/>
            <person name="Dockter R.B."/>
            <person name="Adam C."/>
            <person name="Molina H."/>
            <person name="Bunkerborg J."/>
            <person name="Jin E."/>
            <person name="Buchheim M."/>
            <person name="Magnuson J."/>
        </authorList>
    </citation>
    <scope>NUCLEOTIDE SEQUENCE</scope>
    <source>
        <strain evidence="3">CCAP 19/18</strain>
    </source>
</reference>
<feature type="compositionally biased region" description="Acidic residues" evidence="2">
    <location>
        <begin position="14"/>
        <end position="27"/>
    </location>
</feature>
<evidence type="ECO:0000256" key="2">
    <source>
        <dbReference type="SAM" id="MobiDB-lite"/>
    </source>
</evidence>
<keyword evidence="1" id="KW-0694">RNA-binding</keyword>
<evidence type="ECO:0000313" key="4">
    <source>
        <dbReference type="Proteomes" id="UP000815325"/>
    </source>
</evidence>
<sequence>AAENEDGPRNNFGDDMEADTLSDDEQDDRPTKILTEDVSLVVHAAVRYFNYDGRADERIVRKVLSDIAPRALAITRGSESARYDLCAKTAKELAGLGSRVAAPEIGEVFDASAPAAYMLFVSDAVHARTASHKLGGSGYSVSLLDALVGPPAQFHPTLLQLLPMPPPSQHPSADSAAAAVPGSEAWSAALAEREPWLGDVFLVDGADGVKLSAVKKALADAGIQSTWQGPGALSCGGVVISKVQEQEQAHPAGKGSSSRGHLVLEAAVSEQCDALLQRVRAVIYRQYSACS</sequence>
<evidence type="ECO:0000313" key="3">
    <source>
        <dbReference type="EMBL" id="KAF5840623.1"/>
    </source>
</evidence>
<dbReference type="PANTHER" id="PTHR45922:SF1">
    <property type="entry name" value="CLEAVAGE AND POLYADENYLATION SPECIFICITY FACTOR SUBUNIT 2"/>
    <property type="match status" value="1"/>
</dbReference>
<keyword evidence="1" id="KW-0507">mRNA processing</keyword>
<dbReference type="SUPFAM" id="SSF56281">
    <property type="entry name" value="Metallo-hydrolase/oxidoreductase"/>
    <property type="match status" value="1"/>
</dbReference>
<proteinExistence type="inferred from homology"/>
<feature type="non-terminal residue" evidence="3">
    <location>
        <position position="1"/>
    </location>
</feature>
<dbReference type="EMBL" id="MU069508">
    <property type="protein sequence ID" value="KAF5840623.1"/>
    <property type="molecule type" value="Genomic_DNA"/>
</dbReference>